<feature type="compositionally biased region" description="Basic and acidic residues" evidence="1">
    <location>
        <begin position="271"/>
        <end position="287"/>
    </location>
</feature>
<reference evidence="2" key="1">
    <citation type="submission" date="2019-11" db="EMBL/GenBank/DDBJ databases">
        <authorList>
            <person name="Liu Y."/>
            <person name="Hou J."/>
            <person name="Li T.-Q."/>
            <person name="Guan C.-H."/>
            <person name="Wu X."/>
            <person name="Wu H.-Z."/>
            <person name="Ling F."/>
            <person name="Zhang R."/>
            <person name="Shi X.-G."/>
            <person name="Ren J.-P."/>
            <person name="Chen E.-F."/>
            <person name="Sun J.-M."/>
        </authorList>
    </citation>
    <scope>NUCLEOTIDE SEQUENCE</scope>
    <source>
        <strain evidence="2">Adult_tree_wgs_1</strain>
        <tissue evidence="2">Leaves</tissue>
    </source>
</reference>
<protein>
    <recommendedName>
        <fullName evidence="4">Mal d 1-associated protein</fullName>
    </recommendedName>
</protein>
<keyword evidence="3" id="KW-1185">Reference proteome</keyword>
<evidence type="ECO:0000313" key="2">
    <source>
        <dbReference type="EMBL" id="KAF7148408.1"/>
    </source>
</evidence>
<comment type="caution">
    <text evidence="2">The sequence shown here is derived from an EMBL/GenBank/DDBJ whole genome shotgun (WGS) entry which is preliminary data.</text>
</comment>
<name>A0A834LVD6_RHOSS</name>
<evidence type="ECO:0000256" key="1">
    <source>
        <dbReference type="SAM" id="MobiDB-lite"/>
    </source>
</evidence>
<dbReference type="PANTHER" id="PTHR35722">
    <property type="entry name" value="MAL D 1-ASSOCIATED PROTEIN"/>
    <property type="match status" value="1"/>
</dbReference>
<accession>A0A834LVD6</accession>
<proteinExistence type="predicted"/>
<feature type="compositionally biased region" description="Basic and acidic residues" evidence="1">
    <location>
        <begin position="125"/>
        <end position="135"/>
    </location>
</feature>
<gene>
    <name evidence="2" type="ORF">RHSIM_Rhsim03G0062400</name>
</gene>
<evidence type="ECO:0000313" key="3">
    <source>
        <dbReference type="Proteomes" id="UP000626092"/>
    </source>
</evidence>
<dbReference type="PANTHER" id="PTHR35722:SF1">
    <property type="entry name" value="MAL D 1-ASSOCIATED PROTEIN"/>
    <property type="match status" value="1"/>
</dbReference>
<dbReference type="EMBL" id="WJXA01000003">
    <property type="protein sequence ID" value="KAF7148408.1"/>
    <property type="molecule type" value="Genomic_DNA"/>
</dbReference>
<sequence>MGWVWSDEADDGHGGAVKSDNNAEPISSDRCSTRKIVKSQCRTEEVEPGKFVRKCEKSEEILRDCLGRYSLQSLPCSFQFYFIRASPSLRIIQILPEEKTKNSKMGWVWSDEADDGHGGAVKSDNNAEPRSSDRCSTRKIVKSQCRTEEVEPGKFVRKCEKSEEILRDCLGGPSEVVQSNKEFTEEDVSEQMKKGSFPPESSDLVAPFDFPGLRSDIEAMERNLFGGLGRFFEAAEEMRNGFFSAFGSPHPYDRDSLSSSSRKRGIPVEEPQSKEASPKLKNPESGHVDLSALARDV</sequence>
<feature type="region of interest" description="Disordered" evidence="1">
    <location>
        <begin position="1"/>
        <end position="29"/>
    </location>
</feature>
<evidence type="ECO:0008006" key="4">
    <source>
        <dbReference type="Google" id="ProtNLM"/>
    </source>
</evidence>
<dbReference type="OrthoDB" id="1914474at2759"/>
<feature type="region of interest" description="Disordered" evidence="1">
    <location>
        <begin position="248"/>
        <end position="297"/>
    </location>
</feature>
<organism evidence="2 3">
    <name type="scientific">Rhododendron simsii</name>
    <name type="common">Sims's rhododendron</name>
    <dbReference type="NCBI Taxonomy" id="118357"/>
    <lineage>
        <taxon>Eukaryota</taxon>
        <taxon>Viridiplantae</taxon>
        <taxon>Streptophyta</taxon>
        <taxon>Embryophyta</taxon>
        <taxon>Tracheophyta</taxon>
        <taxon>Spermatophyta</taxon>
        <taxon>Magnoliopsida</taxon>
        <taxon>eudicotyledons</taxon>
        <taxon>Gunneridae</taxon>
        <taxon>Pentapetalae</taxon>
        <taxon>asterids</taxon>
        <taxon>Ericales</taxon>
        <taxon>Ericaceae</taxon>
        <taxon>Ericoideae</taxon>
        <taxon>Rhodoreae</taxon>
        <taxon>Rhododendron</taxon>
    </lineage>
</organism>
<dbReference type="Proteomes" id="UP000626092">
    <property type="component" value="Unassembled WGS sequence"/>
</dbReference>
<dbReference type="AlphaFoldDB" id="A0A834LVD6"/>
<feature type="region of interest" description="Disordered" evidence="1">
    <location>
        <begin position="114"/>
        <end position="135"/>
    </location>
</feature>
<dbReference type="InterPro" id="IPR053346">
    <property type="entry name" value="Fra_a_1-associated"/>
</dbReference>